<evidence type="ECO:0000256" key="1">
    <source>
        <dbReference type="SAM" id="MobiDB-lite"/>
    </source>
</evidence>
<dbReference type="EMBL" id="JARFPK010000021">
    <property type="protein sequence ID" value="MDF0590877.1"/>
    <property type="molecule type" value="Genomic_DNA"/>
</dbReference>
<accession>A0ABT5X8G6</accession>
<evidence type="ECO:0000313" key="2">
    <source>
        <dbReference type="EMBL" id="MDF0590877.1"/>
    </source>
</evidence>
<comment type="caution">
    <text evidence="2">The sequence shown here is derived from an EMBL/GenBank/DDBJ whole genome shotgun (WGS) entry which is preliminary data.</text>
</comment>
<keyword evidence="3" id="KW-1185">Reference proteome</keyword>
<sequence length="113" mass="12120">MGPQEESRDGRSGVEPSGEGEEPKWWDSAEGHRFALEVLQLRARRDILKLVAAGVGSVEEVAGVLGIDEKRAAFHLAMLEKALVVEAASCGYRATPTGLLYLEKVEGSSPEGL</sequence>
<proteinExistence type="predicted"/>
<name>A0ABT5X8G6_9EURY</name>
<organism evidence="2 3">
    <name type="scientific">Candidatus Methanocrinis natronophilus</name>
    <dbReference type="NCBI Taxonomy" id="3033396"/>
    <lineage>
        <taxon>Archaea</taxon>
        <taxon>Methanobacteriati</taxon>
        <taxon>Methanobacteriota</taxon>
        <taxon>Stenosarchaea group</taxon>
        <taxon>Methanomicrobia</taxon>
        <taxon>Methanotrichales</taxon>
        <taxon>Methanotrichaceae</taxon>
        <taxon>Methanocrinis</taxon>
    </lineage>
</organism>
<dbReference type="Proteomes" id="UP001220010">
    <property type="component" value="Unassembled WGS sequence"/>
</dbReference>
<reference evidence="2 3" key="1">
    <citation type="submission" date="2023-03" db="EMBL/GenBank/DDBJ databases">
        <title>WGS of Methanotrichaceae archaeon Mx.</title>
        <authorList>
            <person name="Sorokin D.Y."/>
            <person name="Merkel A.Y."/>
        </authorList>
    </citation>
    <scope>NUCLEOTIDE SEQUENCE [LARGE SCALE GENOMIC DNA]</scope>
    <source>
        <strain evidence="2 3">Mx</strain>
    </source>
</reference>
<feature type="region of interest" description="Disordered" evidence="1">
    <location>
        <begin position="1"/>
        <end position="26"/>
    </location>
</feature>
<evidence type="ECO:0000313" key="3">
    <source>
        <dbReference type="Proteomes" id="UP001220010"/>
    </source>
</evidence>
<dbReference type="InterPro" id="IPR036388">
    <property type="entry name" value="WH-like_DNA-bd_sf"/>
</dbReference>
<dbReference type="RefSeq" id="WP_316966622.1">
    <property type="nucleotide sequence ID" value="NZ_JARFPK010000021.1"/>
</dbReference>
<protein>
    <submittedName>
        <fullName evidence="2">Winged helix-turn-helix domain-containing protein</fullName>
    </submittedName>
</protein>
<gene>
    <name evidence="2" type="ORF">P0O15_06820</name>
</gene>
<dbReference type="InterPro" id="IPR036390">
    <property type="entry name" value="WH_DNA-bd_sf"/>
</dbReference>
<dbReference type="CDD" id="cd00090">
    <property type="entry name" value="HTH_ARSR"/>
    <property type="match status" value="1"/>
</dbReference>
<dbReference type="Gene3D" id="1.10.10.10">
    <property type="entry name" value="Winged helix-like DNA-binding domain superfamily/Winged helix DNA-binding domain"/>
    <property type="match status" value="1"/>
</dbReference>
<feature type="compositionally biased region" description="Basic and acidic residues" evidence="1">
    <location>
        <begin position="1"/>
        <end position="12"/>
    </location>
</feature>
<dbReference type="SUPFAM" id="SSF46785">
    <property type="entry name" value="Winged helix' DNA-binding domain"/>
    <property type="match status" value="1"/>
</dbReference>
<dbReference type="InterPro" id="IPR011991">
    <property type="entry name" value="ArsR-like_HTH"/>
</dbReference>